<feature type="compositionally biased region" description="Basic and acidic residues" evidence="1">
    <location>
        <begin position="252"/>
        <end position="265"/>
    </location>
</feature>
<proteinExistence type="predicted"/>
<dbReference type="Gene3D" id="3.40.50.150">
    <property type="entry name" value="Vaccinia Virus protein VP39"/>
    <property type="match status" value="1"/>
</dbReference>
<comment type="caution">
    <text evidence="3">The sequence shown here is derived from an EMBL/GenBank/DDBJ whole genome shotgun (WGS) entry which is preliminary data.</text>
</comment>
<feature type="compositionally biased region" description="Basic residues" evidence="1">
    <location>
        <begin position="230"/>
        <end position="239"/>
    </location>
</feature>
<dbReference type="PANTHER" id="PTHR12496">
    <property type="entry name" value="CGI-41 METHYLTRANSFERASE"/>
    <property type="match status" value="1"/>
</dbReference>
<gene>
    <name evidence="3" type="ORF">ASZ78_012834</name>
</gene>
<dbReference type="SUPFAM" id="SSF53335">
    <property type="entry name" value="S-adenosyl-L-methionine-dependent methyltransferases"/>
    <property type="match status" value="1"/>
</dbReference>
<organism evidence="3 4">
    <name type="scientific">Callipepla squamata</name>
    <name type="common">Scaled quail</name>
    <dbReference type="NCBI Taxonomy" id="9009"/>
    <lineage>
        <taxon>Eukaryota</taxon>
        <taxon>Metazoa</taxon>
        <taxon>Chordata</taxon>
        <taxon>Craniata</taxon>
        <taxon>Vertebrata</taxon>
        <taxon>Euteleostomi</taxon>
        <taxon>Archelosauria</taxon>
        <taxon>Archosauria</taxon>
        <taxon>Dinosauria</taxon>
        <taxon>Saurischia</taxon>
        <taxon>Theropoda</taxon>
        <taxon>Coelurosauria</taxon>
        <taxon>Aves</taxon>
        <taxon>Neognathae</taxon>
        <taxon>Galloanserae</taxon>
        <taxon>Galliformes</taxon>
        <taxon>Odontophoridae</taxon>
        <taxon>Callipepla</taxon>
    </lineage>
</organism>
<name>A0A226NMH3_CALSU</name>
<accession>A0A226NMH3</accession>
<dbReference type="InterPro" id="IPR029063">
    <property type="entry name" value="SAM-dependent_MTases_sf"/>
</dbReference>
<feature type="region of interest" description="Disordered" evidence="1">
    <location>
        <begin position="221"/>
        <end position="265"/>
    </location>
</feature>
<evidence type="ECO:0000313" key="3">
    <source>
        <dbReference type="EMBL" id="OXB69006.1"/>
    </source>
</evidence>
<keyword evidence="4" id="KW-1185">Reference proteome</keyword>
<evidence type="ECO:0000313" key="4">
    <source>
        <dbReference type="Proteomes" id="UP000198323"/>
    </source>
</evidence>
<dbReference type="Proteomes" id="UP000198323">
    <property type="component" value="Unassembled WGS sequence"/>
</dbReference>
<protein>
    <recommendedName>
        <fullName evidence="2">Methyltransferase domain-containing protein</fullName>
    </recommendedName>
</protein>
<dbReference type="InterPro" id="IPR052220">
    <property type="entry name" value="METTL25"/>
</dbReference>
<dbReference type="PANTHER" id="PTHR12496:SF9">
    <property type="entry name" value="METHYLTRANSFERASE-LIKE PROTEIN 25-RELATED"/>
    <property type="match status" value="1"/>
</dbReference>
<dbReference type="Pfam" id="PF13679">
    <property type="entry name" value="Methyltransf_32"/>
    <property type="match status" value="1"/>
</dbReference>
<dbReference type="EMBL" id="MCFN01000005">
    <property type="protein sequence ID" value="OXB69006.1"/>
    <property type="molecule type" value="Genomic_DNA"/>
</dbReference>
<dbReference type="STRING" id="9009.A0A226NMH3"/>
<evidence type="ECO:0000259" key="2">
    <source>
        <dbReference type="Pfam" id="PF13679"/>
    </source>
</evidence>
<dbReference type="OrthoDB" id="10258156at2759"/>
<sequence length="483" mass="54227">MRRARGALPAQLPAAEAEAGLRRLARFLERALPLCRAHTTEFYSRGLWDRLVAPRPEAVLQALQRPLSEASGAAAVRWDDDTFSDMFCENSKKLINVHLFALAASHYSLSNLGVCTPLEESTSVKYLGLAFFFYRKRMCVCKPIPIQSVYVFSQSDIGIKTDEFMNNKKSHEVQAMSELVDKIAKYCGLKQVIDIGSGKGYLSSFLSMQYNLKVYGIDSSKTNTNSAHERNRKLKKHWKTYQSRARANPETQRLEKANDRPMKNEIKCKDINEKPLSNNSSLQSQDQGTSQDFIPCVFTEVAISETSKQTKINLAQAQSDESKPSEEALAVLSVLPADAVEVFSSSQCNYGKICEEEKAQRKVAFLKAEVSKSSESNLYFPLTSYISAETELSDIITDLEDCVMVGLHTCGDLAANTLRIFTAKPEIKAVCSVGCCYHLLSEQYENQEGNYSGLNLWLPVCMLRIVYLLINNLLMFVPFQWLI</sequence>
<feature type="compositionally biased region" description="Polar residues" evidence="1">
    <location>
        <begin position="240"/>
        <end position="251"/>
    </location>
</feature>
<dbReference type="InterPro" id="IPR025714">
    <property type="entry name" value="Methyltranfer_dom"/>
</dbReference>
<dbReference type="AlphaFoldDB" id="A0A226NMH3"/>
<feature type="domain" description="Methyltransferase" evidence="2">
    <location>
        <begin position="168"/>
        <end position="443"/>
    </location>
</feature>
<reference evidence="3 4" key="1">
    <citation type="submission" date="2016-07" db="EMBL/GenBank/DDBJ databases">
        <title>Disparate Historic Effective Population Sizes Predicted by Modern Levels of Genome Diversity for the Scaled Quail (Callipepla squamata) and the Northern Bobwhite (Colinus virginianus): Inferences from First and Second Generation Draft Genome Assemblies for Sympatric New World Quail.</title>
        <authorList>
            <person name="Oldeschulte D.L."/>
            <person name="Halley Y.A."/>
            <person name="Bhattarai E.K."/>
            <person name="Brashear W.A."/>
            <person name="Hill J."/>
            <person name="Metz R.P."/>
            <person name="Johnson C.D."/>
            <person name="Rollins D."/>
            <person name="Peterson M.J."/>
            <person name="Bickhart D.M."/>
            <person name="Decker J.E."/>
            <person name="Seabury C.M."/>
        </authorList>
    </citation>
    <scope>NUCLEOTIDE SEQUENCE [LARGE SCALE GENOMIC DNA]</scope>
    <source>
        <strain evidence="3 4">Texas</strain>
        <tissue evidence="3">Leg muscle</tissue>
    </source>
</reference>
<evidence type="ECO:0000256" key="1">
    <source>
        <dbReference type="SAM" id="MobiDB-lite"/>
    </source>
</evidence>